<sequence length="87" mass="10322">MNLHEVAMPQAIKDVFQKKKSKRNTAQHYNLKRTTLQSRIKALLKKKRLEELLRKYDDSGNESEDRDLNRKSTKYSVKQISNTQEET</sequence>
<comment type="caution">
    <text evidence="3">The sequence shown here is derived from an EMBL/GenBank/DDBJ whole genome shotgun (WGS) entry which is preliminary data.</text>
</comment>
<feature type="region of interest" description="Disordered" evidence="2">
    <location>
        <begin position="53"/>
        <end position="87"/>
    </location>
</feature>
<evidence type="ECO:0008006" key="5">
    <source>
        <dbReference type="Google" id="ProtNLM"/>
    </source>
</evidence>
<proteinExistence type="predicted"/>
<dbReference type="SUPFAM" id="SSF46689">
    <property type="entry name" value="Homeodomain-like"/>
    <property type="match status" value="1"/>
</dbReference>
<dbReference type="AlphaFoldDB" id="A0AAW1MD49"/>
<dbReference type="EMBL" id="JASPKY010000057">
    <property type="protein sequence ID" value="KAK9744473.1"/>
    <property type="molecule type" value="Genomic_DNA"/>
</dbReference>
<feature type="compositionally biased region" description="Polar residues" evidence="2">
    <location>
        <begin position="74"/>
        <end position="87"/>
    </location>
</feature>
<name>A0AAW1MD49_POPJA</name>
<evidence type="ECO:0000313" key="4">
    <source>
        <dbReference type="Proteomes" id="UP001458880"/>
    </source>
</evidence>
<gene>
    <name evidence="3" type="ORF">QE152_g7676</name>
</gene>
<reference evidence="3 4" key="1">
    <citation type="journal article" date="2024" name="BMC Genomics">
        <title>De novo assembly and annotation of Popillia japonica's genome with initial clues to its potential as an invasive pest.</title>
        <authorList>
            <person name="Cucini C."/>
            <person name="Boschi S."/>
            <person name="Funari R."/>
            <person name="Cardaioli E."/>
            <person name="Iannotti N."/>
            <person name="Marturano G."/>
            <person name="Paoli F."/>
            <person name="Bruttini M."/>
            <person name="Carapelli A."/>
            <person name="Frati F."/>
            <person name="Nardi F."/>
        </authorList>
    </citation>
    <scope>NUCLEOTIDE SEQUENCE [LARGE SCALE GENOMIC DNA]</scope>
    <source>
        <strain evidence="3">DMR45628</strain>
    </source>
</reference>
<evidence type="ECO:0000256" key="1">
    <source>
        <dbReference type="ARBA" id="ARBA00004123"/>
    </source>
</evidence>
<evidence type="ECO:0000256" key="2">
    <source>
        <dbReference type="SAM" id="MobiDB-lite"/>
    </source>
</evidence>
<dbReference type="GO" id="GO:0005634">
    <property type="term" value="C:nucleus"/>
    <property type="evidence" value="ECO:0007669"/>
    <property type="project" value="UniProtKB-SubCell"/>
</dbReference>
<keyword evidence="4" id="KW-1185">Reference proteome</keyword>
<dbReference type="Proteomes" id="UP001458880">
    <property type="component" value="Unassembled WGS sequence"/>
</dbReference>
<protein>
    <recommendedName>
        <fullName evidence="5">HTH psq-type domain-containing protein</fullName>
    </recommendedName>
</protein>
<evidence type="ECO:0000313" key="3">
    <source>
        <dbReference type="EMBL" id="KAK9744473.1"/>
    </source>
</evidence>
<comment type="subcellular location">
    <subcellularLocation>
        <location evidence="1">Nucleus</location>
    </subcellularLocation>
</comment>
<accession>A0AAW1MD49</accession>
<organism evidence="3 4">
    <name type="scientific">Popillia japonica</name>
    <name type="common">Japanese beetle</name>
    <dbReference type="NCBI Taxonomy" id="7064"/>
    <lineage>
        <taxon>Eukaryota</taxon>
        <taxon>Metazoa</taxon>
        <taxon>Ecdysozoa</taxon>
        <taxon>Arthropoda</taxon>
        <taxon>Hexapoda</taxon>
        <taxon>Insecta</taxon>
        <taxon>Pterygota</taxon>
        <taxon>Neoptera</taxon>
        <taxon>Endopterygota</taxon>
        <taxon>Coleoptera</taxon>
        <taxon>Polyphaga</taxon>
        <taxon>Scarabaeiformia</taxon>
        <taxon>Scarabaeidae</taxon>
        <taxon>Rutelinae</taxon>
        <taxon>Popillia</taxon>
    </lineage>
</organism>
<dbReference type="InterPro" id="IPR009057">
    <property type="entry name" value="Homeodomain-like_sf"/>
</dbReference>